<feature type="domain" description="Fibronectin type-III" evidence="12">
    <location>
        <begin position="485"/>
        <end position="581"/>
    </location>
</feature>
<dbReference type="OrthoDB" id="6369184at2759"/>
<organism evidence="13 14">
    <name type="scientific">Branchiostoma belcheri</name>
    <name type="common">Amphioxus</name>
    <dbReference type="NCBI Taxonomy" id="7741"/>
    <lineage>
        <taxon>Eukaryota</taxon>
        <taxon>Metazoa</taxon>
        <taxon>Chordata</taxon>
        <taxon>Cephalochordata</taxon>
        <taxon>Leptocardii</taxon>
        <taxon>Amphioxiformes</taxon>
        <taxon>Branchiostomatidae</taxon>
        <taxon>Branchiostoma</taxon>
    </lineage>
</organism>
<dbReference type="SMART" id="SM00179">
    <property type="entry name" value="EGF_CA"/>
    <property type="match status" value="2"/>
</dbReference>
<evidence type="ECO:0000256" key="3">
    <source>
        <dbReference type="ARBA" id="ARBA00022737"/>
    </source>
</evidence>
<dbReference type="InterPro" id="IPR001881">
    <property type="entry name" value="EGF-like_Ca-bd_dom"/>
</dbReference>
<dbReference type="PRINTS" id="PR00014">
    <property type="entry name" value="FNTYPEIII"/>
</dbReference>
<feature type="domain" description="Fibronectin type-III" evidence="12">
    <location>
        <begin position="585"/>
        <end position="681"/>
    </location>
</feature>
<feature type="signal peptide" evidence="8">
    <location>
        <begin position="1"/>
        <end position="29"/>
    </location>
</feature>
<dbReference type="SMART" id="SM00409">
    <property type="entry name" value="IG"/>
    <property type="match status" value="1"/>
</dbReference>
<dbReference type="KEGG" id="bbel:109482175"/>
<sequence length="741" mass="79947">MFKAVALGRCSFGTLKLFLIFLILDSAFSVVNDDYFTPYDFNVDNSCNSCHGAKYVKRSQYSYGGRPLYVGVILCSFTRYKILMSDSLSGTFRNIGDRGGHGQDHCELVGALVDPPSSALDSDYRSCSGTGFWRRLRGDQFNYGAIGDGSVNGNIWYGRWYECGLAIQASCGGIFVDASGIITSPGYPGSYGNNEYCVYTIRAPSGNFVRLDFQEFNLESRYDNLRIFEDGSEIQRYTGSSLPPTYISSTNAVQLVFTSDGSVTLTGFNLTYSYANECAFINGNNCPAHATCNGTFTCTCNTGFTGNGVQCTDLNECVMHADNCDLHATCTNTPGSFTCACVDGYYGNGTSCSVCGHCAGGSACNTVSGICPACLSPWTGQLCQEMPAEVTNDPENITQSLSQSAMFTCAGRGEPMPNVTWRHGGRRTIPTGAVTTIQSQAQHTFTSTLTFNSVQRADNGEYTCTAANSLQTDTSSPATLIVLERPGEINVTVASQRSTTLYATADVGFTGNQPVTAIHVRSRRKGESFWGNWTSVGFAGTRGTVNITGLTPATDYIGQVRAQNSEGWSRSVQFTWRTRDAPPGPPSRLQTSSISSHSISITWQRPAVPNGVITHYSIRYGPTMNCSDSELLHEVTTQGSNTSLTFPGLLPNTMYTFRVRGFTSAGAGNFTDCLHARTAAAEVYVQTKPTAFPLAAVIGGAVAAGVLIFAIAAALMFYRYVSWKVIVLLQYVYHCQSAFNL</sequence>
<dbReference type="InterPro" id="IPR000859">
    <property type="entry name" value="CUB_dom"/>
</dbReference>
<dbReference type="Gene3D" id="2.60.40.10">
    <property type="entry name" value="Immunoglobulins"/>
    <property type="match status" value="3"/>
</dbReference>
<reference evidence="14" key="1">
    <citation type="submission" date="2025-08" db="UniProtKB">
        <authorList>
            <consortium name="RefSeq"/>
        </authorList>
    </citation>
    <scope>IDENTIFICATION</scope>
    <source>
        <tissue evidence="14">Gonad</tissue>
    </source>
</reference>
<dbReference type="SUPFAM" id="SSF48726">
    <property type="entry name" value="Immunoglobulin"/>
    <property type="match status" value="1"/>
</dbReference>
<dbReference type="SMART" id="SM00042">
    <property type="entry name" value="CUB"/>
    <property type="match status" value="1"/>
</dbReference>
<dbReference type="InterPro" id="IPR049109">
    <property type="entry name" value="TARSH/FNDC1_C"/>
</dbReference>
<dbReference type="InterPro" id="IPR000742">
    <property type="entry name" value="EGF"/>
</dbReference>
<dbReference type="CDD" id="cd00041">
    <property type="entry name" value="CUB"/>
    <property type="match status" value="1"/>
</dbReference>
<evidence type="ECO:0000256" key="8">
    <source>
        <dbReference type="SAM" id="SignalP"/>
    </source>
</evidence>
<dbReference type="GO" id="GO:0005509">
    <property type="term" value="F:calcium ion binding"/>
    <property type="evidence" value="ECO:0007669"/>
    <property type="project" value="InterPro"/>
</dbReference>
<dbReference type="SUPFAM" id="SSF49265">
    <property type="entry name" value="Fibronectin type III"/>
    <property type="match status" value="1"/>
</dbReference>
<dbReference type="Pfam" id="PF07679">
    <property type="entry name" value="I-set"/>
    <property type="match status" value="1"/>
</dbReference>
<dbReference type="Pfam" id="PF12947">
    <property type="entry name" value="EGF_3"/>
    <property type="match status" value="1"/>
</dbReference>
<evidence type="ECO:0000256" key="7">
    <source>
        <dbReference type="SAM" id="Phobius"/>
    </source>
</evidence>
<feature type="domain" description="Ig-like" evidence="11">
    <location>
        <begin position="387"/>
        <end position="481"/>
    </location>
</feature>
<dbReference type="SUPFAM" id="SSF57184">
    <property type="entry name" value="Growth factor receptor domain"/>
    <property type="match status" value="1"/>
</dbReference>
<keyword evidence="2 8" id="KW-0732">Signal</keyword>
<dbReference type="FunFam" id="2.60.120.290:FF:000005">
    <property type="entry name" value="Procollagen C-endopeptidase enhancer 1"/>
    <property type="match status" value="1"/>
</dbReference>
<evidence type="ECO:0000256" key="6">
    <source>
        <dbReference type="PROSITE-ProRule" id="PRU00076"/>
    </source>
</evidence>
<evidence type="ECO:0000313" key="14">
    <source>
        <dbReference type="RefSeq" id="XP_019640435.1"/>
    </source>
</evidence>
<dbReference type="AlphaFoldDB" id="A0A6P4ZGT1"/>
<evidence type="ECO:0000259" key="10">
    <source>
        <dbReference type="PROSITE" id="PS50026"/>
    </source>
</evidence>
<dbReference type="FunFam" id="2.10.25.10:FF:000038">
    <property type="entry name" value="Fibrillin 2"/>
    <property type="match status" value="1"/>
</dbReference>
<dbReference type="PROSITE" id="PS50026">
    <property type="entry name" value="EGF_3"/>
    <property type="match status" value="2"/>
</dbReference>
<dbReference type="PROSITE" id="PS01187">
    <property type="entry name" value="EGF_CA"/>
    <property type="match status" value="1"/>
</dbReference>
<dbReference type="InterPro" id="IPR050964">
    <property type="entry name" value="Striated_Muscle_Regulatory"/>
</dbReference>
<evidence type="ECO:0000256" key="4">
    <source>
        <dbReference type="ARBA" id="ARBA00023157"/>
    </source>
</evidence>
<dbReference type="CDD" id="cd00063">
    <property type="entry name" value="FN3"/>
    <property type="match status" value="2"/>
</dbReference>
<gene>
    <name evidence="14" type="primary">LOC109482175</name>
</gene>
<dbReference type="PROSITE" id="PS00010">
    <property type="entry name" value="ASX_HYDROXYL"/>
    <property type="match status" value="1"/>
</dbReference>
<keyword evidence="1 6" id="KW-0245">EGF-like domain</keyword>
<dbReference type="InterPro" id="IPR013098">
    <property type="entry name" value="Ig_I-set"/>
</dbReference>
<dbReference type="InterPro" id="IPR000152">
    <property type="entry name" value="EGF-type_Asp/Asn_hydroxyl_site"/>
</dbReference>
<comment type="caution">
    <text evidence="6">Lacks conserved residue(s) required for the propagation of feature annotation.</text>
</comment>
<dbReference type="SMART" id="SM00060">
    <property type="entry name" value="FN3"/>
    <property type="match status" value="2"/>
</dbReference>
<evidence type="ECO:0000256" key="1">
    <source>
        <dbReference type="ARBA" id="ARBA00022536"/>
    </source>
</evidence>
<dbReference type="InterPro" id="IPR007110">
    <property type="entry name" value="Ig-like_dom"/>
</dbReference>
<dbReference type="InterPro" id="IPR024731">
    <property type="entry name" value="NELL2-like_EGF"/>
</dbReference>
<feature type="transmembrane region" description="Helical" evidence="7">
    <location>
        <begin position="694"/>
        <end position="718"/>
    </location>
</feature>
<dbReference type="PANTHER" id="PTHR13817">
    <property type="entry name" value="TITIN"/>
    <property type="match status" value="1"/>
</dbReference>
<dbReference type="InterPro" id="IPR018097">
    <property type="entry name" value="EGF_Ca-bd_CS"/>
</dbReference>
<dbReference type="InterPro" id="IPR003598">
    <property type="entry name" value="Ig_sub2"/>
</dbReference>
<feature type="domain" description="EGF-like" evidence="10">
    <location>
        <begin position="313"/>
        <end position="353"/>
    </location>
</feature>
<feature type="domain" description="EGF-like" evidence="10">
    <location>
        <begin position="274"/>
        <end position="312"/>
    </location>
</feature>
<evidence type="ECO:0000256" key="2">
    <source>
        <dbReference type="ARBA" id="ARBA00022729"/>
    </source>
</evidence>
<keyword evidence="13" id="KW-1185">Reference proteome</keyword>
<proteinExistence type="predicted"/>
<dbReference type="InterPro" id="IPR003599">
    <property type="entry name" value="Ig_sub"/>
</dbReference>
<feature type="domain" description="CUB" evidence="9">
    <location>
        <begin position="171"/>
        <end position="275"/>
    </location>
</feature>
<evidence type="ECO:0000256" key="5">
    <source>
        <dbReference type="ARBA" id="ARBA00023319"/>
    </source>
</evidence>
<evidence type="ECO:0000259" key="11">
    <source>
        <dbReference type="PROSITE" id="PS50835"/>
    </source>
</evidence>
<evidence type="ECO:0000313" key="13">
    <source>
        <dbReference type="Proteomes" id="UP000515135"/>
    </source>
</evidence>
<dbReference type="SMART" id="SM00408">
    <property type="entry name" value="IGc2"/>
    <property type="match status" value="1"/>
</dbReference>
<keyword evidence="3" id="KW-0677">Repeat</keyword>
<dbReference type="Proteomes" id="UP000515135">
    <property type="component" value="Unplaced"/>
</dbReference>
<dbReference type="Pfam" id="PF00041">
    <property type="entry name" value="fn3"/>
    <property type="match status" value="1"/>
</dbReference>
<dbReference type="Gene3D" id="2.60.120.290">
    <property type="entry name" value="Spermadhesin, CUB domain"/>
    <property type="match status" value="1"/>
</dbReference>
<dbReference type="PROSITE" id="PS01186">
    <property type="entry name" value="EGF_2"/>
    <property type="match status" value="2"/>
</dbReference>
<dbReference type="GeneID" id="109482175"/>
<keyword evidence="7" id="KW-0472">Membrane</keyword>
<dbReference type="PROSITE" id="PS50853">
    <property type="entry name" value="FN3"/>
    <property type="match status" value="2"/>
</dbReference>
<dbReference type="SMART" id="SM00181">
    <property type="entry name" value="EGF"/>
    <property type="match status" value="3"/>
</dbReference>
<accession>A0A6P4ZGT1</accession>
<dbReference type="CDD" id="cd00054">
    <property type="entry name" value="EGF_CA"/>
    <property type="match status" value="2"/>
</dbReference>
<dbReference type="PROSITE" id="PS50835">
    <property type="entry name" value="IG_LIKE"/>
    <property type="match status" value="1"/>
</dbReference>
<dbReference type="RefSeq" id="XP_019640435.1">
    <property type="nucleotide sequence ID" value="XM_019784876.1"/>
</dbReference>
<dbReference type="InterPro" id="IPR013783">
    <property type="entry name" value="Ig-like_fold"/>
</dbReference>
<evidence type="ECO:0000259" key="9">
    <source>
        <dbReference type="PROSITE" id="PS01180"/>
    </source>
</evidence>
<dbReference type="InterPro" id="IPR003961">
    <property type="entry name" value="FN3_dom"/>
</dbReference>
<dbReference type="InterPro" id="IPR036116">
    <property type="entry name" value="FN3_sf"/>
</dbReference>
<dbReference type="InterPro" id="IPR036179">
    <property type="entry name" value="Ig-like_dom_sf"/>
</dbReference>
<dbReference type="Pfam" id="PF21731">
    <property type="entry name" value="TARSH_C"/>
    <property type="match status" value="1"/>
</dbReference>
<keyword evidence="4" id="KW-1015">Disulfide bond</keyword>
<dbReference type="FunFam" id="2.60.40.10:FF:000028">
    <property type="entry name" value="Neuronal cell adhesion molecule"/>
    <property type="match status" value="1"/>
</dbReference>
<name>A0A6P4ZGT1_BRABE</name>
<dbReference type="InterPro" id="IPR035914">
    <property type="entry name" value="Sperma_CUB_dom_sf"/>
</dbReference>
<dbReference type="Gene3D" id="2.10.25.10">
    <property type="entry name" value="Laminin"/>
    <property type="match status" value="2"/>
</dbReference>
<dbReference type="Pfam" id="PF00431">
    <property type="entry name" value="CUB"/>
    <property type="match status" value="1"/>
</dbReference>
<keyword evidence="5" id="KW-0393">Immunoglobulin domain</keyword>
<keyword evidence="7" id="KW-0812">Transmembrane</keyword>
<feature type="chain" id="PRO_5027670359" evidence="8">
    <location>
        <begin position="30"/>
        <end position="741"/>
    </location>
</feature>
<dbReference type="PANTHER" id="PTHR13817:SF166">
    <property type="entry name" value="NEURONAL IGCAM-RELATED"/>
    <property type="match status" value="1"/>
</dbReference>
<dbReference type="InterPro" id="IPR009030">
    <property type="entry name" value="Growth_fac_rcpt_cys_sf"/>
</dbReference>
<keyword evidence="7" id="KW-1133">Transmembrane helix</keyword>
<protein>
    <submittedName>
        <fullName evidence="14">Sortilin-related receptor-like</fullName>
    </submittedName>
</protein>
<evidence type="ECO:0000259" key="12">
    <source>
        <dbReference type="PROSITE" id="PS50853"/>
    </source>
</evidence>
<dbReference type="SUPFAM" id="SSF49854">
    <property type="entry name" value="Spermadhesin, CUB domain"/>
    <property type="match status" value="1"/>
</dbReference>
<dbReference type="PROSITE" id="PS01180">
    <property type="entry name" value="CUB"/>
    <property type="match status" value="1"/>
</dbReference>